<reference evidence="1" key="1">
    <citation type="journal article" date="2014" name="PLoS ONE">
        <title>Genome Information of Methylobacterium oryzae, a Plant-Probiotic Methylotroph in the Phyllosphere.</title>
        <authorList>
            <person name="Kwak M.J."/>
            <person name="Jeong H."/>
            <person name="Madhaiyan M."/>
            <person name="Lee Y."/>
            <person name="Sa T.M."/>
            <person name="Oh T.K."/>
            <person name="Kim J.F."/>
        </authorList>
    </citation>
    <scope>NUCLEOTIDE SEQUENCE</scope>
    <source>
        <strain evidence="1">CBMB20</strain>
        <plasmid evidence="1">pMOC1</plasmid>
    </source>
</reference>
<name>A0A088B2H0_9HYPH</name>
<gene>
    <name evidence="1" type="ORF">MOC_1p0140</name>
</gene>
<evidence type="ECO:0000313" key="1">
    <source>
        <dbReference type="EMBL" id="AGO88378.1"/>
    </source>
</evidence>
<sequence>MNSAIAAMATAISPVPLVRRRHRPVVDGNVHPDENFVTIHRFLPPLLRTNLLLGTCRERLLSTQPGHLLCDGRRSGADMPRHIREASSR</sequence>
<proteinExistence type="predicted"/>
<dbReference type="AlphaFoldDB" id="A0A088B2H0"/>
<accession>A0A088B2H0</accession>
<dbReference type="EMBL" id="JX627580">
    <property type="protein sequence ID" value="AGO88378.1"/>
    <property type="molecule type" value="Genomic_DNA"/>
</dbReference>
<geneLocation type="plasmid" evidence="1">
    <name>pMOC1</name>
</geneLocation>
<organism evidence="1">
    <name type="scientific">Methylobacterium oryzae CBMB20</name>
    <dbReference type="NCBI Taxonomy" id="693986"/>
    <lineage>
        <taxon>Bacteria</taxon>
        <taxon>Pseudomonadati</taxon>
        <taxon>Pseudomonadota</taxon>
        <taxon>Alphaproteobacteria</taxon>
        <taxon>Hyphomicrobiales</taxon>
        <taxon>Methylobacteriaceae</taxon>
        <taxon>Methylobacterium</taxon>
    </lineage>
</organism>
<protein>
    <submittedName>
        <fullName evidence="1">Protein of unassigned function</fullName>
    </submittedName>
</protein>
<keyword evidence="1" id="KW-0614">Plasmid</keyword>